<protein>
    <submittedName>
        <fullName evidence="3">Extracellular solute-binding protein family 1</fullName>
    </submittedName>
</protein>
<reference evidence="4" key="2">
    <citation type="submission" date="2010-01" db="EMBL/GenBank/DDBJ databases">
        <title>The complete genome of Conexibacter woesei DSM 14684.</title>
        <authorList>
            <consortium name="US DOE Joint Genome Institute (JGI-PGF)"/>
            <person name="Lucas S."/>
            <person name="Copeland A."/>
            <person name="Lapidus A."/>
            <person name="Glavina del Rio T."/>
            <person name="Dalin E."/>
            <person name="Tice H."/>
            <person name="Bruce D."/>
            <person name="Goodwin L."/>
            <person name="Pitluck S."/>
            <person name="Kyrpides N."/>
            <person name="Mavromatis K."/>
            <person name="Ivanova N."/>
            <person name="Mikhailova N."/>
            <person name="Chertkov O."/>
            <person name="Brettin T."/>
            <person name="Detter J.C."/>
            <person name="Han C."/>
            <person name="Larimer F."/>
            <person name="Land M."/>
            <person name="Hauser L."/>
            <person name="Markowitz V."/>
            <person name="Cheng J.-F."/>
            <person name="Hugenholtz P."/>
            <person name="Woyke T."/>
            <person name="Wu D."/>
            <person name="Pukall R."/>
            <person name="Steenblock K."/>
            <person name="Schneider S."/>
            <person name="Klenk H.-P."/>
            <person name="Eisen J.A."/>
        </authorList>
    </citation>
    <scope>NUCLEOTIDE SEQUENCE [LARGE SCALE GENOMIC DNA]</scope>
    <source>
        <strain evidence="4">DSM 14684 / CIP 108061 / JCM 11494 / NBRC 100937 / ID131577</strain>
    </source>
</reference>
<organism evidence="3 4">
    <name type="scientific">Conexibacter woesei (strain DSM 14684 / CCUG 47730 / CIP 108061 / JCM 11494 / NBRC 100937 / ID131577)</name>
    <dbReference type="NCBI Taxonomy" id="469383"/>
    <lineage>
        <taxon>Bacteria</taxon>
        <taxon>Bacillati</taxon>
        <taxon>Actinomycetota</taxon>
        <taxon>Thermoleophilia</taxon>
        <taxon>Solirubrobacterales</taxon>
        <taxon>Conexibacteraceae</taxon>
        <taxon>Conexibacter</taxon>
    </lineage>
</organism>
<dbReference type="EMBL" id="CP001854">
    <property type="protein sequence ID" value="ADB49002.1"/>
    <property type="molecule type" value="Genomic_DNA"/>
</dbReference>
<evidence type="ECO:0000313" key="4">
    <source>
        <dbReference type="Proteomes" id="UP000008229"/>
    </source>
</evidence>
<keyword evidence="4" id="KW-1185">Reference proteome</keyword>
<accession>D3F8D2</accession>
<proteinExistence type="predicted"/>
<dbReference type="Gene3D" id="3.40.190.10">
    <property type="entry name" value="Periplasmic binding protein-like II"/>
    <property type="match status" value="2"/>
</dbReference>
<evidence type="ECO:0000256" key="1">
    <source>
        <dbReference type="ARBA" id="ARBA00022729"/>
    </source>
</evidence>
<sequence length="366" mass="39433" precursor="true">MRRGIRAGAAIAVAALLAAGCGSGGGGELSVADLGSGPPRAGTVEPGALDGKKLTFVSYGGDSQRAQMEVLSGFEQESGAQLLEDSPPDYAKIKAQVESDNVTWDVVVVDGIWAAGQCGRLLEDLDPDVIDTSHLPRGVEATRCAMPGNLDGNVFAYDAQRFADDPPSSWADFFDTARYPGKRAVDASDPSVTLEIALLADGVRADDLYPIDVDRALRKLDTIRDDLVFWSSGAQQQQMMTSRQIAMGTMWSGRVYFALQAGAQFDVVHDQPLLTTTTWVVPRGARDPIGSMAMINWWLGARQGAQYTALTSYPSVNADARPVLDADARKVAVMDPPFTDQVVVSDEYWSRNIGRLTDVWIDWVNG</sequence>
<dbReference type="KEGG" id="cwo:Cwoe_0567"/>
<dbReference type="PANTHER" id="PTHR30222">
    <property type="entry name" value="SPERMIDINE/PUTRESCINE-BINDING PERIPLASMIC PROTEIN"/>
    <property type="match status" value="1"/>
</dbReference>
<feature type="signal peptide" evidence="2">
    <location>
        <begin position="1"/>
        <end position="24"/>
    </location>
</feature>
<dbReference type="PANTHER" id="PTHR30222:SF2">
    <property type="entry name" value="ABC TRANSPORTER SUBSTRATE-BINDING PROTEIN"/>
    <property type="match status" value="1"/>
</dbReference>
<dbReference type="AlphaFoldDB" id="D3F8D2"/>
<keyword evidence="1 2" id="KW-0732">Signal</keyword>
<name>D3F8D2_CONWI</name>
<dbReference type="InterPro" id="IPR006059">
    <property type="entry name" value="SBP"/>
</dbReference>
<gene>
    <name evidence="3" type="ordered locus">Cwoe_0567</name>
</gene>
<dbReference type="RefSeq" id="WP_012932055.1">
    <property type="nucleotide sequence ID" value="NC_013739.1"/>
</dbReference>
<dbReference type="eggNOG" id="COG0687">
    <property type="taxonomic scope" value="Bacteria"/>
</dbReference>
<feature type="chain" id="PRO_5039690029" evidence="2">
    <location>
        <begin position="25"/>
        <end position="366"/>
    </location>
</feature>
<dbReference type="PROSITE" id="PS51257">
    <property type="entry name" value="PROKAR_LIPOPROTEIN"/>
    <property type="match status" value="1"/>
</dbReference>
<dbReference type="SUPFAM" id="SSF53850">
    <property type="entry name" value="Periplasmic binding protein-like II"/>
    <property type="match status" value="1"/>
</dbReference>
<dbReference type="STRING" id="469383.Cwoe_0567"/>
<dbReference type="OrthoDB" id="9815444at2"/>
<evidence type="ECO:0000256" key="2">
    <source>
        <dbReference type="SAM" id="SignalP"/>
    </source>
</evidence>
<dbReference type="HOGENOM" id="CLU_026974_8_0_11"/>
<reference evidence="3 4" key="1">
    <citation type="journal article" date="2010" name="Stand. Genomic Sci.">
        <title>Complete genome sequence of Conexibacter woesei type strain (ID131577).</title>
        <authorList>
            <person name="Pukall R."/>
            <person name="Lapidus A."/>
            <person name="Glavina Del Rio T."/>
            <person name="Copeland A."/>
            <person name="Tice H."/>
            <person name="Cheng J.-F."/>
            <person name="Lucas S."/>
            <person name="Chen F."/>
            <person name="Nolan M."/>
            <person name="Bruce D."/>
            <person name="Goodwin L."/>
            <person name="Pitluck S."/>
            <person name="Mavromatis K."/>
            <person name="Ivanova N."/>
            <person name="Ovchinnikova G."/>
            <person name="Pati A."/>
            <person name="Chen A."/>
            <person name="Palaniappan K."/>
            <person name="Land M."/>
            <person name="Hauser L."/>
            <person name="Chang Y.-J."/>
            <person name="Jeffries C.D."/>
            <person name="Chain P."/>
            <person name="Meincke L."/>
            <person name="Sims D."/>
            <person name="Brettin T."/>
            <person name="Detter J.C."/>
            <person name="Rohde M."/>
            <person name="Goeker M."/>
            <person name="Bristow J."/>
            <person name="Eisen J.A."/>
            <person name="Markowitz V."/>
            <person name="Kyrpides N.C."/>
            <person name="Klenk H.-P."/>
            <person name="Hugenholtz P."/>
        </authorList>
    </citation>
    <scope>NUCLEOTIDE SEQUENCE [LARGE SCALE GENOMIC DNA]</scope>
    <source>
        <strain evidence="4">DSM 14684 / CIP 108061 / JCM 11494 / NBRC 100937 / ID131577</strain>
    </source>
</reference>
<dbReference type="Proteomes" id="UP000008229">
    <property type="component" value="Chromosome"/>
</dbReference>
<evidence type="ECO:0000313" key="3">
    <source>
        <dbReference type="EMBL" id="ADB49002.1"/>
    </source>
</evidence>
<dbReference type="Pfam" id="PF13416">
    <property type="entry name" value="SBP_bac_8"/>
    <property type="match status" value="1"/>
</dbReference>